<feature type="region of interest" description="Disordered" evidence="1">
    <location>
        <begin position="75"/>
        <end position="171"/>
    </location>
</feature>
<evidence type="ECO:0000313" key="3">
    <source>
        <dbReference type="Proteomes" id="UP000182719"/>
    </source>
</evidence>
<dbReference type="AlphaFoldDB" id="A0A1H7HL73"/>
<name>A0A1H7HL73_STIAU</name>
<dbReference type="Proteomes" id="UP000182719">
    <property type="component" value="Unassembled WGS sequence"/>
</dbReference>
<evidence type="ECO:0000256" key="1">
    <source>
        <dbReference type="SAM" id="MobiDB-lite"/>
    </source>
</evidence>
<accession>A0A1H7HL73</accession>
<organism evidence="2 3">
    <name type="scientific">Stigmatella aurantiaca</name>
    <dbReference type="NCBI Taxonomy" id="41"/>
    <lineage>
        <taxon>Bacteria</taxon>
        <taxon>Pseudomonadati</taxon>
        <taxon>Myxococcota</taxon>
        <taxon>Myxococcia</taxon>
        <taxon>Myxococcales</taxon>
        <taxon>Cystobacterineae</taxon>
        <taxon>Archangiaceae</taxon>
        <taxon>Stigmatella</taxon>
    </lineage>
</organism>
<dbReference type="Gene3D" id="2.120.10.30">
    <property type="entry name" value="TolB, C-terminal domain"/>
    <property type="match status" value="1"/>
</dbReference>
<keyword evidence="3" id="KW-1185">Reference proteome</keyword>
<dbReference type="EMBL" id="FOAP01000001">
    <property type="protein sequence ID" value="SEK51166.1"/>
    <property type="molecule type" value="Genomic_DNA"/>
</dbReference>
<dbReference type="SUPFAM" id="SSF82171">
    <property type="entry name" value="DPP6 N-terminal domain-like"/>
    <property type="match status" value="1"/>
</dbReference>
<dbReference type="InterPro" id="IPR011659">
    <property type="entry name" value="WD40"/>
</dbReference>
<gene>
    <name evidence="2" type="ORF">SAMN05444354_101754</name>
</gene>
<reference evidence="3" key="1">
    <citation type="submission" date="2016-10" db="EMBL/GenBank/DDBJ databases">
        <authorList>
            <person name="Varghese N."/>
            <person name="Submissions S."/>
        </authorList>
    </citation>
    <scope>NUCLEOTIDE SEQUENCE [LARGE SCALE GENOMIC DNA]</scope>
    <source>
        <strain evidence="3">DSM 17044</strain>
    </source>
</reference>
<dbReference type="Pfam" id="PF07676">
    <property type="entry name" value="PD40"/>
    <property type="match status" value="2"/>
</dbReference>
<protein>
    <submittedName>
        <fullName evidence="2">WD40-like Beta Propeller Repeat</fullName>
    </submittedName>
</protein>
<sequence>MPVRTLQRPSSVPKVVLVNRRPLVAAALLVLLPSAALAQVFVVPRRAERSAVNTFDFEWKHVDILVGPASTGVADAPERTAYPQPPGAPAGPAIDAPATEAPADPLAPPLDPPDETRQTRSDPPSPGGMGAPQASAPDGGTPGSDGGPITVPESPGPMQASVDGGADGGTTLTVEFADGGSADGGPKYATSLGAATGGVRFYFYERERTVAERATPLIEEAYRYLVEQFQYVPTKTFPYILYNSYQEFLQTNVFFVQEGTLGVTSTEDLKLSLPYLGDHQLFEEISTHELAHQFTIQKVRTLADTEKTFGDPLQAIPLWFIEGLAEFYAKRGLDPEAEMLVRDLMVNPDLMKGYAFLDFFSPGPYGYLWIYKVGQTRVAFLEDEYGKGFTQRVLNESPRLVSAGKGSQALKFEELLERLTGDNPKKISARFENWMKRRAFKTYLGSEQAAPALDLLEERTGIVTALNSSPDGKLLLYRTIVPETGESRLYLVDPKAPQSAEKVVSDGQPGAESLHPIFGRNFALSKDTVAYVAEVNGRDVIYVRRYTYTSEQRTQDALERRSAIRTTVKRETSFSVDIDLGDTTAYRVGQHGLLGVASVAFSPDGQSLAFIGINEAGFRDVYVLPLAGGKNAQPVKLTDDQYTERHITWGPSGILYTSDATSHRHFNLFRVQPTPGTPERLTTEDRDEADPVALPDGRIFFVAYRNSSSDLHELMPGGAIIRRSDLTTGVFEPGPGPEGSLWMLFHQSGERRPARLEAPKMLNLPTAGADVPAEPPVPLAARPLDNAQDYRPLAWENIEFGPFLGFAGAGSGGFFGQIFAMATDRLSDHAMLFNLAVYGSFELADGVLLYVNQEKRSTWATGLFQSLRFRLDESFADEDTTFFSGERYFGATGTLRYPLSSFFYLQGDVSAGGASYFIDSYTAFRLNNPSFNGAGRDLYTPWLAANDEMRFQTELTGQVGYNNIRYHYATGPLSGSSALLELTAGAQPFNEQAYSNVRLDLEHYFSVYGRTNLLFRAAGGTTFGGRYARSYYLSSFDTLRGVNFRDEDWLLGRHFAYSTVELQLPLNDLIRIAFLSDLEAVAAVDVGGVGNSSRQLWDRRVLDFVLGTNIALGPLVLRLHFARPVDIGADAGKPDPGWVTNFSIGIAGLNGFFDQRGEARGKPTVMPPPGFIGGPRAGL</sequence>
<dbReference type="InterPro" id="IPR011042">
    <property type="entry name" value="6-blade_b-propeller_TolB-like"/>
</dbReference>
<proteinExistence type="predicted"/>
<feature type="compositionally biased region" description="Low complexity" evidence="1">
    <location>
        <begin position="90"/>
        <end position="104"/>
    </location>
</feature>
<evidence type="ECO:0000313" key="2">
    <source>
        <dbReference type="EMBL" id="SEK51166.1"/>
    </source>
</evidence>